<protein>
    <recommendedName>
        <fullName evidence="5">YggT family protein</fullName>
    </recommendedName>
</protein>
<gene>
    <name evidence="3" type="ordered locus">Hbal_2911</name>
</gene>
<dbReference type="Pfam" id="PF02325">
    <property type="entry name" value="CCB3_YggT"/>
    <property type="match status" value="1"/>
</dbReference>
<keyword evidence="4" id="KW-1185">Reference proteome</keyword>
<dbReference type="eggNOG" id="COG0762">
    <property type="taxonomic scope" value="Bacteria"/>
</dbReference>
<evidence type="ECO:0000256" key="2">
    <source>
        <dbReference type="SAM" id="Phobius"/>
    </source>
</evidence>
<feature type="transmembrane region" description="Helical" evidence="2">
    <location>
        <begin position="69"/>
        <end position="92"/>
    </location>
</feature>
<keyword evidence="2" id="KW-0812">Transmembrane</keyword>
<accession>C6XR50</accession>
<dbReference type="STRING" id="582402.Hbal_2911"/>
<proteinExistence type="inferred from homology"/>
<name>C6XR50_HIRBI</name>
<dbReference type="InterPro" id="IPR003425">
    <property type="entry name" value="CCB3/YggT"/>
</dbReference>
<dbReference type="EMBL" id="CP001678">
    <property type="protein sequence ID" value="ACT60581.1"/>
    <property type="molecule type" value="Genomic_DNA"/>
</dbReference>
<keyword evidence="2" id="KW-0472">Membrane</keyword>
<evidence type="ECO:0000313" key="4">
    <source>
        <dbReference type="Proteomes" id="UP000002745"/>
    </source>
</evidence>
<reference evidence="4" key="1">
    <citation type="journal article" date="2011" name="J. Bacteriol.">
        <title>Genome sequences of eight morphologically diverse alphaproteobacteria.</title>
        <authorList>
            <consortium name="US DOE Joint Genome Institute"/>
            <person name="Brown P.J."/>
            <person name="Kysela D.T."/>
            <person name="Buechlein A."/>
            <person name="Hemmerich C."/>
            <person name="Brun Y.V."/>
        </authorList>
    </citation>
    <scope>NUCLEOTIDE SEQUENCE [LARGE SCALE GENOMIC DNA]</scope>
    <source>
        <strain evidence="4">ATCC 49814 / DSM 5838 / IFAM 1418</strain>
    </source>
</reference>
<organism evidence="3 4">
    <name type="scientific">Hirschia baltica (strain ATCC 49814 / DSM 5838 / IFAM 1418)</name>
    <dbReference type="NCBI Taxonomy" id="582402"/>
    <lineage>
        <taxon>Bacteria</taxon>
        <taxon>Pseudomonadati</taxon>
        <taxon>Pseudomonadota</taxon>
        <taxon>Alphaproteobacteria</taxon>
        <taxon>Hyphomonadales</taxon>
        <taxon>Hyphomonadaceae</taxon>
        <taxon>Hirschia</taxon>
    </lineage>
</organism>
<evidence type="ECO:0008006" key="5">
    <source>
        <dbReference type="Google" id="ProtNLM"/>
    </source>
</evidence>
<feature type="transmembrane region" description="Helical" evidence="2">
    <location>
        <begin position="12"/>
        <end position="34"/>
    </location>
</feature>
<dbReference type="KEGG" id="hba:Hbal_2911"/>
<dbReference type="RefSeq" id="WP_015828731.1">
    <property type="nucleotide sequence ID" value="NC_012982.1"/>
</dbReference>
<dbReference type="AlphaFoldDB" id="C6XR50"/>
<evidence type="ECO:0000313" key="3">
    <source>
        <dbReference type="EMBL" id="ACT60581.1"/>
    </source>
</evidence>
<sequence length="100" mass="11270">MLAVLDVVMMALQLLVWVLIAQAVLSWLIAFGIVNTRNQFVSTIYSITHQISDPLTKPIRRFIPSMGGLDLSFIVLIFAIYFLQSFIVRYLYPAFSSAGI</sequence>
<dbReference type="PANTHER" id="PTHR33219">
    <property type="entry name" value="YLMG HOMOLOG PROTEIN 2, CHLOROPLASTIC"/>
    <property type="match status" value="1"/>
</dbReference>
<dbReference type="PANTHER" id="PTHR33219:SF14">
    <property type="entry name" value="PROTEIN COFACTOR ASSEMBLY OF COMPLEX C SUBUNIT B CCB3, CHLOROPLASTIC-RELATED"/>
    <property type="match status" value="1"/>
</dbReference>
<comment type="similarity">
    <text evidence="1">Belongs to the YggT family.</text>
</comment>
<keyword evidence="2" id="KW-1133">Transmembrane helix</keyword>
<evidence type="ECO:0000256" key="1">
    <source>
        <dbReference type="ARBA" id="ARBA00010894"/>
    </source>
</evidence>
<dbReference type="Proteomes" id="UP000002745">
    <property type="component" value="Chromosome"/>
</dbReference>
<dbReference type="GO" id="GO:0016020">
    <property type="term" value="C:membrane"/>
    <property type="evidence" value="ECO:0007669"/>
    <property type="project" value="InterPro"/>
</dbReference>
<dbReference type="HOGENOM" id="CLU_136788_0_1_5"/>